<reference evidence="1" key="1">
    <citation type="submission" date="2015-05" db="EMBL/GenBank/DDBJ databases">
        <title>Permanent draft genome of Rhodopirellula islandicus K833.</title>
        <authorList>
            <person name="Kizina J."/>
            <person name="Richter M."/>
            <person name="Glockner F.O."/>
            <person name="Harder J."/>
        </authorList>
    </citation>
    <scope>NUCLEOTIDE SEQUENCE [LARGE SCALE GENOMIC DNA]</scope>
    <source>
        <strain evidence="1">K833</strain>
    </source>
</reference>
<dbReference type="STRING" id="595434.RISK_004868"/>
<proteinExistence type="predicted"/>
<dbReference type="Proteomes" id="UP000036367">
    <property type="component" value="Unassembled WGS sequence"/>
</dbReference>
<name>A0A0J1B8N5_RHOIS</name>
<evidence type="ECO:0000313" key="1">
    <source>
        <dbReference type="EMBL" id="KLU03102.1"/>
    </source>
</evidence>
<dbReference type="EMBL" id="LECT01000041">
    <property type="protein sequence ID" value="KLU03102.1"/>
    <property type="molecule type" value="Genomic_DNA"/>
</dbReference>
<gene>
    <name evidence="1" type="ORF">RISK_004868</name>
</gene>
<keyword evidence="2" id="KW-1185">Reference proteome</keyword>
<sequence length="52" mass="6312">MSRLTEELSQNRWRIQMRRSQRFKRQFTESQAPKGLAGEHFQPNCLRTLLSY</sequence>
<accession>A0A0J1B8N5</accession>
<dbReference type="AlphaFoldDB" id="A0A0J1B8N5"/>
<protein>
    <submittedName>
        <fullName evidence="1">Uncharacterized protein</fullName>
    </submittedName>
</protein>
<evidence type="ECO:0000313" key="2">
    <source>
        <dbReference type="Proteomes" id="UP000036367"/>
    </source>
</evidence>
<comment type="caution">
    <text evidence="1">The sequence shown here is derived from an EMBL/GenBank/DDBJ whole genome shotgun (WGS) entry which is preliminary data.</text>
</comment>
<organism evidence="1 2">
    <name type="scientific">Rhodopirellula islandica</name>
    <dbReference type="NCBI Taxonomy" id="595434"/>
    <lineage>
        <taxon>Bacteria</taxon>
        <taxon>Pseudomonadati</taxon>
        <taxon>Planctomycetota</taxon>
        <taxon>Planctomycetia</taxon>
        <taxon>Pirellulales</taxon>
        <taxon>Pirellulaceae</taxon>
        <taxon>Rhodopirellula</taxon>
    </lineage>
</organism>